<comment type="caution">
    <text evidence="1">The sequence shown here is derived from an EMBL/GenBank/DDBJ whole genome shotgun (WGS) entry which is preliminary data.</text>
</comment>
<dbReference type="EMBL" id="PNOT02000297">
    <property type="protein sequence ID" value="TSE03756.1"/>
    <property type="molecule type" value="Genomic_DNA"/>
</dbReference>
<dbReference type="RefSeq" id="WP_143976829.1">
    <property type="nucleotide sequence ID" value="NZ_PNOT02000297.1"/>
</dbReference>
<dbReference type="OrthoDB" id="7851643at2"/>
<dbReference type="Proteomes" id="UP000235507">
    <property type="component" value="Unassembled WGS sequence"/>
</dbReference>
<keyword evidence="2" id="KW-1185">Reference proteome</keyword>
<reference evidence="1" key="1">
    <citation type="submission" date="2019-07" db="EMBL/GenBank/DDBJ databases">
        <title>Mesorhizobum intechiensis sp. nov. isolated from nodules of Lotus tenuis growing in lowlands of the Flooding Pampa, Argentina.</title>
        <authorList>
            <person name="Estrella M.J."/>
            <person name="Torres Tejerizo G.A."/>
            <person name="Cumpa Velazquez L.M."/>
            <person name="Fontana F."/>
            <person name="Hansen L."/>
            <person name="Pistorio M."/>
            <person name="Sannazzaro A.I."/>
        </authorList>
    </citation>
    <scope>NUCLEOTIDE SEQUENCE</scope>
    <source>
        <strain evidence="1">BD68</strain>
    </source>
</reference>
<proteinExistence type="predicted"/>
<name>A0A8T9AJX7_9HYPH</name>
<accession>A0A8T9AJX7</accession>
<gene>
    <name evidence="1" type="ORF">C1D09_025370</name>
</gene>
<protein>
    <submittedName>
        <fullName evidence="1">Acyl esterase</fullName>
    </submittedName>
</protein>
<dbReference type="InterPro" id="IPR029044">
    <property type="entry name" value="Nucleotide-diphossugar_trans"/>
</dbReference>
<evidence type="ECO:0000313" key="2">
    <source>
        <dbReference type="Proteomes" id="UP000235507"/>
    </source>
</evidence>
<dbReference type="AlphaFoldDB" id="A0A8T9AJX7"/>
<organism evidence="1 2">
    <name type="scientific">Mesorhizobium intechi</name>
    <dbReference type="NCBI Taxonomy" id="537601"/>
    <lineage>
        <taxon>Bacteria</taxon>
        <taxon>Pseudomonadati</taxon>
        <taxon>Pseudomonadota</taxon>
        <taxon>Alphaproteobacteria</taxon>
        <taxon>Hyphomicrobiales</taxon>
        <taxon>Phyllobacteriaceae</taxon>
        <taxon>Mesorhizobium</taxon>
    </lineage>
</organism>
<sequence>MAKTIDVRLSNISLGAEGKAYTIGTLSRYPEQYEAMVETFVANGFGVDDCEFLVVDNRRDDQWDAFHGLNEVLNQAQGRYVILCHEDIRLMQDGRAELDARLAELTALDPKWALAGNAGGTDAGTLAIRITDPNTGDTAMGGPFPVRGMSLDENFIVVRKGPRIGFSSDLEGFHLYGADLCLNAEIMGHSAYVIDFHLQHLSGGNADATFWAAANAFTDKWRRAFRRRTMRTTVAILPMEGAPD</sequence>
<dbReference type="Gene3D" id="3.90.550.10">
    <property type="entry name" value="Spore Coat Polysaccharide Biosynthesis Protein SpsA, Chain A"/>
    <property type="match status" value="1"/>
</dbReference>
<evidence type="ECO:0000313" key="1">
    <source>
        <dbReference type="EMBL" id="TSE03756.1"/>
    </source>
</evidence>